<keyword evidence="3" id="KW-1185">Reference proteome</keyword>
<reference evidence="2" key="1">
    <citation type="submission" date="2023-02" db="EMBL/GenBank/DDBJ databases">
        <title>Tahibacter soli sp. nov. isolated from soil.</title>
        <authorList>
            <person name="Baek J.H."/>
            <person name="Lee J.K."/>
            <person name="Choi D.G."/>
            <person name="Jeon C.O."/>
        </authorList>
    </citation>
    <scope>NUCLEOTIDE SEQUENCE</scope>
    <source>
        <strain evidence="2">BL</strain>
    </source>
</reference>
<sequence length="148" mass="15994">MIRNRLFALAAVGAAVFGSNAAQAIPPWIPLTQQTADSLKYGGSLNHTNGSGHTYLGTTMQQCINMMNQSKAQHANHNHPSCTIPTYTEVPCQKRGFFELSVPTGGGVDGVTTVTVSVPNEAVRAFGDLRERFRIDAYEAEIRKLGDD</sequence>
<keyword evidence="1" id="KW-0732">Signal</keyword>
<dbReference type="EMBL" id="JAOVZO020000017">
    <property type="protein sequence ID" value="MDC8013203.1"/>
    <property type="molecule type" value="Genomic_DNA"/>
</dbReference>
<dbReference type="AlphaFoldDB" id="A0A9X3YM26"/>
<dbReference type="RefSeq" id="WP_263545416.1">
    <property type="nucleotide sequence ID" value="NZ_JAOVZO020000017.1"/>
</dbReference>
<evidence type="ECO:0000313" key="3">
    <source>
        <dbReference type="Proteomes" id="UP001139971"/>
    </source>
</evidence>
<proteinExistence type="predicted"/>
<gene>
    <name evidence="2" type="ORF">OD750_011705</name>
</gene>
<accession>A0A9X3YM26</accession>
<dbReference type="Proteomes" id="UP001139971">
    <property type="component" value="Unassembled WGS sequence"/>
</dbReference>
<comment type="caution">
    <text evidence="2">The sequence shown here is derived from an EMBL/GenBank/DDBJ whole genome shotgun (WGS) entry which is preliminary data.</text>
</comment>
<organism evidence="2 3">
    <name type="scientific">Tahibacter soli</name>
    <dbReference type="NCBI Taxonomy" id="2983605"/>
    <lineage>
        <taxon>Bacteria</taxon>
        <taxon>Pseudomonadati</taxon>
        <taxon>Pseudomonadota</taxon>
        <taxon>Gammaproteobacteria</taxon>
        <taxon>Lysobacterales</taxon>
        <taxon>Rhodanobacteraceae</taxon>
        <taxon>Tahibacter</taxon>
    </lineage>
</organism>
<evidence type="ECO:0000256" key="1">
    <source>
        <dbReference type="SAM" id="SignalP"/>
    </source>
</evidence>
<protein>
    <submittedName>
        <fullName evidence="2">Uncharacterized protein</fullName>
    </submittedName>
</protein>
<feature type="chain" id="PRO_5040831834" evidence="1">
    <location>
        <begin position="25"/>
        <end position="148"/>
    </location>
</feature>
<name>A0A9X3YM26_9GAMM</name>
<feature type="signal peptide" evidence="1">
    <location>
        <begin position="1"/>
        <end position="24"/>
    </location>
</feature>
<evidence type="ECO:0000313" key="2">
    <source>
        <dbReference type="EMBL" id="MDC8013203.1"/>
    </source>
</evidence>